<evidence type="ECO:0000313" key="2">
    <source>
        <dbReference type="EMBL" id="AKF04100.1"/>
    </source>
</evidence>
<keyword evidence="3" id="KW-1185">Reference proteome</keyword>
<dbReference type="RefSeq" id="WP_053231480.1">
    <property type="nucleotide sequence ID" value="NZ_CP011125.1"/>
</dbReference>
<proteinExistence type="predicted"/>
<reference evidence="2 3" key="1">
    <citation type="submission" date="2015-03" db="EMBL/GenBank/DDBJ databases">
        <title>Genome assembly of Sandaracinus amylolyticus DSM 53668.</title>
        <authorList>
            <person name="Sharma G."/>
            <person name="Subramanian S."/>
        </authorList>
    </citation>
    <scope>NUCLEOTIDE SEQUENCE [LARGE SCALE GENOMIC DNA]</scope>
    <source>
        <strain evidence="2 3">DSM 53668</strain>
    </source>
</reference>
<name>A0A0F6W061_9BACT</name>
<dbReference type="EMBL" id="CP011125">
    <property type="protein sequence ID" value="AKF04100.1"/>
    <property type="molecule type" value="Genomic_DNA"/>
</dbReference>
<sequence>MRSNLVLAVASVLLCPGCWLFHERPGDTPIADAGPRDAARPPLLDAAPAPADAGTDAATACVDPDPCVRAIPAGSGCVLAPEPDGTPCDDGLACTVDDQCVARVCTGDPIPEPHDVLALASTFGSLRAVAAPMGEGRVLFGDPLRRASALTLVDARAGLARRDRYVLDQLRFYDGTGALVARVGARTVAWVDVLGRTLRIVERTVDDHLVVHAPFDLGAASSQPRRIVAAGDDLWLCAGRTLRRIGIADPDAPEDRGFMVLDGTCEGLAARVGRVFASTENGSFVVDVPADPTRPPVLGPRLGRRSSILDAADGRVLLAGRAGTTIYRDTDLAQLAHLDGLTAGAVLVDRGVVLARPAIGASGGGALDLELYSLGAGGLVLLDRERIFDVTYRFEPERDALATDGTIVVDGWTRRVFAVEGDALVERHDAQHGEIHSMHVDGDEISTRSRYGAARFQIVSGAIVPRAGRAHGAPRLTLEVREDGAMELSRHVEPSTFDDLSSYVSELSIPEVIAVRRFDDAQRAITVREVTLPGGPSVSRFLGGDLVRGRITDRASGRARFEVHRGADLATGNAAPEASIQAGPIRGLPGIDLDHRVHLAFDVDPAFDRIVAAVAGYERVPGAVVGALMEIALPSGAVVAQGPLDVAPSSVAAHGDRVAVCDAFSTLVTFVRDGDTMREIARVPLEHECGGLFAFDGALLHVATAQGVEVRTFAAPSTVVTTYLLDDTVSDHAWVEDGLLVSTRTGLALLEPACGASAP</sequence>
<organism evidence="2 3">
    <name type="scientific">Sandaracinus amylolyticus</name>
    <dbReference type="NCBI Taxonomy" id="927083"/>
    <lineage>
        <taxon>Bacteria</taxon>
        <taxon>Pseudomonadati</taxon>
        <taxon>Myxococcota</taxon>
        <taxon>Polyangia</taxon>
        <taxon>Polyangiales</taxon>
        <taxon>Sandaracinaceae</taxon>
        <taxon>Sandaracinus</taxon>
    </lineage>
</organism>
<feature type="region of interest" description="Disordered" evidence="1">
    <location>
        <begin position="31"/>
        <end position="51"/>
    </location>
</feature>
<dbReference type="STRING" id="927083.DB32_001249"/>
<dbReference type="Proteomes" id="UP000034883">
    <property type="component" value="Chromosome"/>
</dbReference>
<evidence type="ECO:0000313" key="3">
    <source>
        <dbReference type="Proteomes" id="UP000034883"/>
    </source>
</evidence>
<feature type="compositionally biased region" description="Low complexity" evidence="1">
    <location>
        <begin position="40"/>
        <end position="51"/>
    </location>
</feature>
<accession>A0A0F6W061</accession>
<gene>
    <name evidence="2" type="ORF">DB32_001249</name>
</gene>
<dbReference type="KEGG" id="samy:DB32_001249"/>
<evidence type="ECO:0000256" key="1">
    <source>
        <dbReference type="SAM" id="MobiDB-lite"/>
    </source>
</evidence>
<dbReference type="AlphaFoldDB" id="A0A0F6W061"/>
<dbReference type="OrthoDB" id="5478988at2"/>
<protein>
    <submittedName>
        <fullName evidence="2">Uncharacterized protein</fullName>
    </submittedName>
</protein>